<dbReference type="Gene3D" id="3.10.50.40">
    <property type="match status" value="2"/>
</dbReference>
<proteinExistence type="predicted"/>
<feature type="chain" id="PRO_5042909706" evidence="3">
    <location>
        <begin position="25"/>
        <end position="484"/>
    </location>
</feature>
<evidence type="ECO:0000313" key="5">
    <source>
        <dbReference type="EMBL" id="MCW4128453.1"/>
    </source>
</evidence>
<feature type="signal peptide" evidence="3">
    <location>
        <begin position="1"/>
        <end position="24"/>
    </location>
</feature>
<dbReference type="InterPro" id="IPR000297">
    <property type="entry name" value="PPIase_PpiC"/>
</dbReference>
<evidence type="ECO:0000256" key="3">
    <source>
        <dbReference type="SAM" id="SignalP"/>
    </source>
</evidence>
<dbReference type="EC" id="5.2.1.8" evidence="5"/>
<dbReference type="RefSeq" id="WP_264966191.1">
    <property type="nucleotide sequence ID" value="NZ_JAPDVK010000002.1"/>
</dbReference>
<dbReference type="PANTHER" id="PTHR47637:SF1">
    <property type="entry name" value="CHAPERONE SURA"/>
    <property type="match status" value="1"/>
</dbReference>
<dbReference type="Pfam" id="PF00639">
    <property type="entry name" value="Rotamase"/>
    <property type="match status" value="2"/>
</dbReference>
<keyword evidence="1 3" id="KW-0732">Signal</keyword>
<evidence type="ECO:0000256" key="2">
    <source>
        <dbReference type="PROSITE-ProRule" id="PRU00278"/>
    </source>
</evidence>
<organism evidence="5 6">
    <name type="scientific">Segatella copri</name>
    <dbReference type="NCBI Taxonomy" id="165179"/>
    <lineage>
        <taxon>Bacteria</taxon>
        <taxon>Pseudomonadati</taxon>
        <taxon>Bacteroidota</taxon>
        <taxon>Bacteroidia</taxon>
        <taxon>Bacteroidales</taxon>
        <taxon>Prevotellaceae</taxon>
        <taxon>Segatella</taxon>
    </lineage>
</organism>
<reference evidence="5" key="1">
    <citation type="submission" date="2022-11" db="EMBL/GenBank/DDBJ databases">
        <title>Genomic repertoires linked with pathogenic potency of arthritogenic Prevotella copri isolated from the gut of rheumatoid arthritis patients.</title>
        <authorList>
            <person name="Nii T."/>
            <person name="Maeda Y."/>
            <person name="Motooka D."/>
            <person name="Naito M."/>
            <person name="Matsumoto Y."/>
            <person name="Ogawa T."/>
            <person name="Oguro-Igashira E."/>
            <person name="Kishikawa T."/>
            <person name="Yamashita M."/>
            <person name="Koizumi S."/>
            <person name="Kurakawa T."/>
            <person name="Okumura R."/>
            <person name="Kayama H."/>
            <person name="Murakami M."/>
            <person name="Sakaguchi T."/>
            <person name="Das B."/>
            <person name="Nakamura S."/>
            <person name="Okada Y."/>
            <person name="Kumanogoh A."/>
            <person name="Takeda K."/>
        </authorList>
    </citation>
    <scope>NUCLEOTIDE SEQUENCE</scope>
    <source>
        <strain evidence="5">F3-75</strain>
    </source>
</reference>
<gene>
    <name evidence="5" type="ORF">ONT16_09350</name>
</gene>
<sequence length="484" mass="54834">MKTGYKMSLAFIAMLLIMGMSASASRMGMSRHASVADSDSAQQEAVNDSQAIDPGSIIDEVIWVVGDEAILKSDVEVTRLQSEADGIKFVGDPDCSIPEQIAVQKLFLHQAAIDSIEVSESEVMQGIDDQINYWVSMIGSREKLEEYRKQSITQMRQQMHDDFKNRQLIQKMKQELVKDIKVSPAQVRKYFNDLPQDSIPFVPTEVEVEILTMQPRIPMEEISRVKNQLRDFTDRVNKGETTFATLARMYSEDPGSARMGGEMDYIGRGMLDPAFANVAFNLTDPKKISKIVESEFGYHIIQLIDKRGDKIKCRHILLKPQVSQEAIDKSIGRLDSIGNDIRAKKFTFEAAVEALSDDKDTRNNKGLMANTAQADNRTSKFQMKDLPTEVARVVDTMKVGQISTPFTMVNSKGKTTCALIKLVSRVEGHRATITEDFQVMKDVVLAKEREKTLHDWVVDKIKKTYVRMNDRYKNCNFEYQGWVK</sequence>
<protein>
    <submittedName>
        <fullName evidence="5">Peptidylprolyl isomerase</fullName>
        <ecNumber evidence="5">5.2.1.8</ecNumber>
    </submittedName>
</protein>
<comment type="caution">
    <text evidence="5">The sequence shown here is derived from an EMBL/GenBank/DDBJ whole genome shotgun (WGS) entry which is preliminary data.</text>
</comment>
<dbReference type="SUPFAM" id="SSF109998">
    <property type="entry name" value="Triger factor/SurA peptide-binding domain-like"/>
    <property type="match status" value="1"/>
</dbReference>
<accession>A0AAP3F823</accession>
<dbReference type="InterPro" id="IPR027304">
    <property type="entry name" value="Trigger_fact/SurA_dom_sf"/>
</dbReference>
<dbReference type="EMBL" id="JAPDVK010000002">
    <property type="protein sequence ID" value="MCW4128453.1"/>
    <property type="molecule type" value="Genomic_DNA"/>
</dbReference>
<evidence type="ECO:0000259" key="4">
    <source>
        <dbReference type="PROSITE" id="PS50198"/>
    </source>
</evidence>
<dbReference type="GO" id="GO:0003755">
    <property type="term" value="F:peptidyl-prolyl cis-trans isomerase activity"/>
    <property type="evidence" value="ECO:0007669"/>
    <property type="project" value="UniProtKB-KW"/>
</dbReference>
<dbReference type="PANTHER" id="PTHR47637">
    <property type="entry name" value="CHAPERONE SURA"/>
    <property type="match status" value="1"/>
</dbReference>
<evidence type="ECO:0000256" key="1">
    <source>
        <dbReference type="ARBA" id="ARBA00022729"/>
    </source>
</evidence>
<dbReference type="InterPro" id="IPR050280">
    <property type="entry name" value="OMP_Chaperone_SurA"/>
</dbReference>
<dbReference type="Proteomes" id="UP001209344">
    <property type="component" value="Unassembled WGS sequence"/>
</dbReference>
<dbReference type="AlphaFoldDB" id="A0AAP3F823"/>
<feature type="domain" description="PpiC" evidence="4">
    <location>
        <begin position="203"/>
        <end position="305"/>
    </location>
</feature>
<name>A0AAP3F823_9BACT</name>
<dbReference type="InterPro" id="IPR046357">
    <property type="entry name" value="PPIase_dom_sf"/>
</dbReference>
<keyword evidence="2" id="KW-0697">Rotamase</keyword>
<dbReference type="SUPFAM" id="SSF54534">
    <property type="entry name" value="FKBP-like"/>
    <property type="match status" value="2"/>
</dbReference>
<feature type="domain" description="PpiC" evidence="4">
    <location>
        <begin position="308"/>
        <end position="406"/>
    </location>
</feature>
<keyword evidence="2 5" id="KW-0413">Isomerase</keyword>
<dbReference type="PROSITE" id="PS50198">
    <property type="entry name" value="PPIC_PPIASE_2"/>
    <property type="match status" value="2"/>
</dbReference>
<evidence type="ECO:0000313" key="6">
    <source>
        <dbReference type="Proteomes" id="UP001209344"/>
    </source>
</evidence>